<protein>
    <submittedName>
        <fullName evidence="1">Uncharacterized protein</fullName>
    </submittedName>
</protein>
<proteinExistence type="predicted"/>
<name>A0A9D4N1L5_DREPO</name>
<reference evidence="1" key="2">
    <citation type="submission" date="2020-11" db="EMBL/GenBank/DDBJ databases">
        <authorList>
            <person name="McCartney M.A."/>
            <person name="Auch B."/>
            <person name="Kono T."/>
            <person name="Mallez S."/>
            <person name="Becker A."/>
            <person name="Gohl D.M."/>
            <person name="Silverstein K.A.T."/>
            <person name="Koren S."/>
            <person name="Bechman K.B."/>
            <person name="Herman A."/>
            <person name="Abrahante J.E."/>
            <person name="Garbe J."/>
        </authorList>
    </citation>
    <scope>NUCLEOTIDE SEQUENCE</scope>
    <source>
        <strain evidence="1">Duluth1</strain>
        <tissue evidence="1">Whole animal</tissue>
    </source>
</reference>
<evidence type="ECO:0000313" key="1">
    <source>
        <dbReference type="EMBL" id="KAH3887345.1"/>
    </source>
</evidence>
<sequence length="68" mass="7994">MLHPYNPPSCYHRITHPHEPSTYPTLMHHLHTLPSCYTRILSLMLHQHHHPDATPTYLTLMQHPHTSS</sequence>
<organism evidence="1 2">
    <name type="scientific">Dreissena polymorpha</name>
    <name type="common">Zebra mussel</name>
    <name type="synonym">Mytilus polymorpha</name>
    <dbReference type="NCBI Taxonomy" id="45954"/>
    <lineage>
        <taxon>Eukaryota</taxon>
        <taxon>Metazoa</taxon>
        <taxon>Spiralia</taxon>
        <taxon>Lophotrochozoa</taxon>
        <taxon>Mollusca</taxon>
        <taxon>Bivalvia</taxon>
        <taxon>Autobranchia</taxon>
        <taxon>Heteroconchia</taxon>
        <taxon>Euheterodonta</taxon>
        <taxon>Imparidentia</taxon>
        <taxon>Neoheterodontei</taxon>
        <taxon>Myida</taxon>
        <taxon>Dreissenoidea</taxon>
        <taxon>Dreissenidae</taxon>
        <taxon>Dreissena</taxon>
    </lineage>
</organism>
<dbReference type="EMBL" id="JAIWYP010000001">
    <property type="protein sequence ID" value="KAH3887345.1"/>
    <property type="molecule type" value="Genomic_DNA"/>
</dbReference>
<reference evidence="1" key="1">
    <citation type="journal article" date="2019" name="bioRxiv">
        <title>The Genome of the Zebra Mussel, Dreissena polymorpha: A Resource for Invasive Species Research.</title>
        <authorList>
            <person name="McCartney M.A."/>
            <person name="Auch B."/>
            <person name="Kono T."/>
            <person name="Mallez S."/>
            <person name="Zhang Y."/>
            <person name="Obille A."/>
            <person name="Becker A."/>
            <person name="Abrahante J.E."/>
            <person name="Garbe J."/>
            <person name="Badalamenti J.P."/>
            <person name="Herman A."/>
            <person name="Mangelson H."/>
            <person name="Liachko I."/>
            <person name="Sullivan S."/>
            <person name="Sone E.D."/>
            <person name="Koren S."/>
            <person name="Silverstein K.A.T."/>
            <person name="Beckman K.B."/>
            <person name="Gohl D.M."/>
        </authorList>
    </citation>
    <scope>NUCLEOTIDE SEQUENCE</scope>
    <source>
        <strain evidence="1">Duluth1</strain>
        <tissue evidence="1">Whole animal</tissue>
    </source>
</reference>
<gene>
    <name evidence="1" type="ORF">DPMN_011361</name>
</gene>
<keyword evidence="2" id="KW-1185">Reference proteome</keyword>
<accession>A0A9D4N1L5</accession>
<evidence type="ECO:0000313" key="2">
    <source>
        <dbReference type="Proteomes" id="UP000828390"/>
    </source>
</evidence>
<dbReference type="Proteomes" id="UP000828390">
    <property type="component" value="Unassembled WGS sequence"/>
</dbReference>
<comment type="caution">
    <text evidence="1">The sequence shown here is derived from an EMBL/GenBank/DDBJ whole genome shotgun (WGS) entry which is preliminary data.</text>
</comment>
<dbReference type="AlphaFoldDB" id="A0A9D4N1L5"/>